<keyword evidence="1" id="KW-1133">Transmembrane helix</keyword>
<proteinExistence type="predicted"/>
<keyword evidence="1" id="KW-0812">Transmembrane</keyword>
<keyword evidence="4" id="KW-1185">Reference proteome</keyword>
<dbReference type="Proteomes" id="UP000054166">
    <property type="component" value="Unassembled WGS sequence"/>
</dbReference>
<dbReference type="HOGENOM" id="CLU_051118_3_2_1"/>
<evidence type="ECO:0000259" key="2">
    <source>
        <dbReference type="Pfam" id="PF20237"/>
    </source>
</evidence>
<evidence type="ECO:0000256" key="1">
    <source>
        <dbReference type="SAM" id="Phobius"/>
    </source>
</evidence>
<feature type="transmembrane region" description="Helical" evidence="1">
    <location>
        <begin position="187"/>
        <end position="204"/>
    </location>
</feature>
<name>A0A0C3FDW0_PILCF</name>
<dbReference type="STRING" id="765440.A0A0C3FDW0"/>
<protein>
    <recommendedName>
        <fullName evidence="2">DUF6594 domain-containing protein</fullName>
    </recommendedName>
</protein>
<dbReference type="OrthoDB" id="3533814at2759"/>
<dbReference type="Pfam" id="PF20237">
    <property type="entry name" value="DUF6594"/>
    <property type="match status" value="1"/>
</dbReference>
<reference evidence="4" key="2">
    <citation type="submission" date="2015-01" db="EMBL/GenBank/DDBJ databases">
        <title>Evolutionary Origins and Diversification of the Mycorrhizal Mutualists.</title>
        <authorList>
            <consortium name="DOE Joint Genome Institute"/>
            <consortium name="Mycorrhizal Genomics Consortium"/>
            <person name="Kohler A."/>
            <person name="Kuo A."/>
            <person name="Nagy L.G."/>
            <person name="Floudas D."/>
            <person name="Copeland A."/>
            <person name="Barry K.W."/>
            <person name="Cichocki N."/>
            <person name="Veneault-Fourrey C."/>
            <person name="LaButti K."/>
            <person name="Lindquist E.A."/>
            <person name="Lipzen A."/>
            <person name="Lundell T."/>
            <person name="Morin E."/>
            <person name="Murat C."/>
            <person name="Riley R."/>
            <person name="Ohm R."/>
            <person name="Sun H."/>
            <person name="Tunlid A."/>
            <person name="Henrissat B."/>
            <person name="Grigoriev I.V."/>
            <person name="Hibbett D.S."/>
            <person name="Martin F."/>
        </authorList>
    </citation>
    <scope>NUCLEOTIDE SEQUENCE [LARGE SCALE GENOMIC DNA]</scope>
    <source>
        <strain evidence="4">F 1598</strain>
    </source>
</reference>
<reference evidence="3 4" key="1">
    <citation type="submission" date="2014-04" db="EMBL/GenBank/DDBJ databases">
        <authorList>
            <consortium name="DOE Joint Genome Institute"/>
            <person name="Kuo A."/>
            <person name="Tarkka M."/>
            <person name="Buscot F."/>
            <person name="Kohler A."/>
            <person name="Nagy L.G."/>
            <person name="Floudas D."/>
            <person name="Copeland A."/>
            <person name="Barry K.W."/>
            <person name="Cichocki N."/>
            <person name="Veneault-Fourrey C."/>
            <person name="LaButti K."/>
            <person name="Lindquist E.A."/>
            <person name="Lipzen A."/>
            <person name="Lundell T."/>
            <person name="Morin E."/>
            <person name="Murat C."/>
            <person name="Sun H."/>
            <person name="Tunlid A."/>
            <person name="Henrissat B."/>
            <person name="Grigoriev I.V."/>
            <person name="Hibbett D.S."/>
            <person name="Martin F."/>
            <person name="Nordberg H.P."/>
            <person name="Cantor M.N."/>
            <person name="Hua S.X."/>
        </authorList>
    </citation>
    <scope>NUCLEOTIDE SEQUENCE [LARGE SCALE GENOMIC DNA]</scope>
    <source>
        <strain evidence="3 4">F 1598</strain>
    </source>
</reference>
<dbReference type="AlphaFoldDB" id="A0A0C3FDW0"/>
<accession>A0A0C3FDW0</accession>
<dbReference type="InterPro" id="IPR046529">
    <property type="entry name" value="DUF6594"/>
</dbReference>
<evidence type="ECO:0000313" key="4">
    <source>
        <dbReference type="Proteomes" id="UP000054166"/>
    </source>
</evidence>
<dbReference type="EMBL" id="KN833019">
    <property type="protein sequence ID" value="KIM78074.1"/>
    <property type="molecule type" value="Genomic_DNA"/>
</dbReference>
<keyword evidence="1" id="KW-0472">Membrane</keyword>
<dbReference type="InParanoid" id="A0A0C3FDW0"/>
<feature type="transmembrane region" description="Helical" evidence="1">
    <location>
        <begin position="216"/>
        <end position="235"/>
    </location>
</feature>
<organism evidence="3 4">
    <name type="scientific">Piloderma croceum (strain F 1598)</name>
    <dbReference type="NCBI Taxonomy" id="765440"/>
    <lineage>
        <taxon>Eukaryota</taxon>
        <taxon>Fungi</taxon>
        <taxon>Dikarya</taxon>
        <taxon>Basidiomycota</taxon>
        <taxon>Agaricomycotina</taxon>
        <taxon>Agaricomycetes</taxon>
        <taxon>Agaricomycetidae</taxon>
        <taxon>Atheliales</taxon>
        <taxon>Atheliaceae</taxon>
        <taxon>Piloderma</taxon>
    </lineage>
</organism>
<feature type="transmembrane region" description="Helical" evidence="1">
    <location>
        <begin position="163"/>
        <end position="181"/>
    </location>
</feature>
<sequence>MLFLQDELVELEEKLEQVDLAESRSGTARHLWNLHSRREDSNVARKALMAEIRVKLREYQEALNAQSLVLALEPASDIYVESIANWFDMKKPMVEMESHFLDKRGDLVSLAGGQSSKELLEHYLERNWYHLFRNKEKGEAANSSHSSTIEYYSVDRIKHTARIFLALVSAIFAIIPVLILFCVQSMGIRISIIAAFAVAFAAIFSVTTNSRTPEMFATMAGYAALLAVFVSNPPATTA</sequence>
<evidence type="ECO:0000313" key="3">
    <source>
        <dbReference type="EMBL" id="KIM78074.1"/>
    </source>
</evidence>
<dbReference type="PANTHER" id="PTHR34502">
    <property type="entry name" value="DUF6594 DOMAIN-CONTAINING PROTEIN-RELATED"/>
    <property type="match status" value="1"/>
</dbReference>
<dbReference type="PANTHER" id="PTHR34502:SF5">
    <property type="entry name" value="DUF6594 DOMAIN-CONTAINING PROTEIN"/>
    <property type="match status" value="1"/>
</dbReference>
<feature type="domain" description="DUF6594" evidence="2">
    <location>
        <begin position="1"/>
        <end position="226"/>
    </location>
</feature>
<gene>
    <name evidence="3" type="ORF">PILCRDRAFT_11518</name>
</gene>